<accession>A0A0S1XFA3</accession>
<dbReference type="FunFam" id="3.30.559.10:FF:000007">
    <property type="entry name" value="Dihydrolipoamide acetyltransferase component of pyruvate dehydrogenase complex"/>
    <property type="match status" value="1"/>
</dbReference>
<dbReference type="GO" id="GO:0016407">
    <property type="term" value="F:acetyltransferase activity"/>
    <property type="evidence" value="ECO:0007669"/>
    <property type="project" value="TreeGrafter"/>
</dbReference>
<dbReference type="GO" id="GO:0043754">
    <property type="term" value="F:dihydrolipoamide branched chain acyltransferase activity"/>
    <property type="evidence" value="ECO:0007669"/>
    <property type="project" value="UniProtKB-EC"/>
</dbReference>
<proteinExistence type="inferred from homology"/>
<dbReference type="AlphaFoldDB" id="A0A0S1XFA3"/>
<dbReference type="PANTHER" id="PTHR43178:SF5">
    <property type="entry name" value="LIPOAMIDE ACYLTRANSFERASE COMPONENT OF BRANCHED-CHAIN ALPHA-KETO ACID DEHYDROGENASE COMPLEX, MITOCHONDRIAL"/>
    <property type="match status" value="1"/>
</dbReference>
<dbReference type="STRING" id="55802.TBCH5v1_2563"/>
<reference evidence="7 8" key="1">
    <citation type="journal article" date="2016" name="Genome Announc.">
        <title>Complete genome sequence of the hyperthermophilic and piezophilic archaeon Thermococcus barophilus Ch5, capable of growth at the expense of hydrogenogenesis from carbon monoxide and formate.</title>
        <authorList>
            <person name="Oger P."/>
            <person name="Sokolova T.G."/>
            <person name="Kozhevnikova D.A."/>
            <person name="Taranov E.A."/>
            <person name="Vannier P."/>
            <person name="Lee H.S."/>
            <person name="Kwon K.K."/>
            <person name="Kang S.G."/>
            <person name="Lee J.H."/>
            <person name="Bonch-Osmolovskaya E.A."/>
            <person name="Lebedinsky A.V."/>
        </authorList>
    </citation>
    <scope>NUCLEOTIDE SEQUENCE [LARGE SCALE GENOMIC DNA]</scope>
    <source>
        <strain evidence="8">Ch5</strain>
    </source>
</reference>
<dbReference type="Pfam" id="PF00198">
    <property type="entry name" value="2-oxoacid_dh"/>
    <property type="match status" value="1"/>
</dbReference>
<dbReference type="InterPro" id="IPR036625">
    <property type="entry name" value="E3-bd_dom_sf"/>
</dbReference>
<evidence type="ECO:0000256" key="3">
    <source>
        <dbReference type="ARBA" id="ARBA00022679"/>
    </source>
</evidence>
<dbReference type="InterPro" id="IPR050743">
    <property type="entry name" value="2-oxoacid_DH_E2_comp"/>
</dbReference>
<comment type="similarity">
    <text evidence="2">Belongs to the 2-oxoacid dehydrogenase family.</text>
</comment>
<dbReference type="GeneID" id="26137772"/>
<evidence type="ECO:0000256" key="1">
    <source>
        <dbReference type="ARBA" id="ARBA00001938"/>
    </source>
</evidence>
<dbReference type="SUPFAM" id="SSF47005">
    <property type="entry name" value="Peripheral subunit-binding domain of 2-oxo acid dehydrogenase complex"/>
    <property type="match status" value="1"/>
</dbReference>
<evidence type="ECO:0000259" key="6">
    <source>
        <dbReference type="PROSITE" id="PS51826"/>
    </source>
</evidence>
<dbReference type="InterPro" id="IPR004167">
    <property type="entry name" value="PSBD"/>
</dbReference>
<evidence type="ECO:0000256" key="2">
    <source>
        <dbReference type="ARBA" id="ARBA00007317"/>
    </source>
</evidence>
<dbReference type="EMBL" id="CP013050">
    <property type="protein sequence ID" value="ALM76452.1"/>
    <property type="molecule type" value="Genomic_DNA"/>
</dbReference>
<keyword evidence="3 7" id="KW-0808">Transferase</keyword>
<dbReference type="PANTHER" id="PTHR43178">
    <property type="entry name" value="DIHYDROLIPOAMIDE ACETYLTRANSFERASE COMPONENT OF PYRUVATE DEHYDROGENASE COMPLEX"/>
    <property type="match status" value="1"/>
</dbReference>
<dbReference type="InterPro" id="IPR023213">
    <property type="entry name" value="CAT-like_dom_sf"/>
</dbReference>
<dbReference type="GO" id="GO:0031405">
    <property type="term" value="F:lipoic acid binding"/>
    <property type="evidence" value="ECO:0007669"/>
    <property type="project" value="TreeGrafter"/>
</dbReference>
<dbReference type="SUPFAM" id="SSF52777">
    <property type="entry name" value="CoA-dependent acyltransferases"/>
    <property type="match status" value="1"/>
</dbReference>
<dbReference type="Proteomes" id="UP000066042">
    <property type="component" value="Chromosome"/>
</dbReference>
<protein>
    <submittedName>
        <fullName evidence="7">Dihydrolipoyllysine-residue (2-methylpropanoyl)transferase</fullName>
        <ecNumber evidence="7">2.3.1.168</ecNumber>
    </submittedName>
</protein>
<dbReference type="RefSeq" id="WP_056934833.1">
    <property type="nucleotide sequence ID" value="NZ_CP013050.1"/>
</dbReference>
<dbReference type="EC" id="2.3.1.168" evidence="7"/>
<evidence type="ECO:0000256" key="5">
    <source>
        <dbReference type="ARBA" id="ARBA00023315"/>
    </source>
</evidence>
<evidence type="ECO:0000313" key="8">
    <source>
        <dbReference type="Proteomes" id="UP000066042"/>
    </source>
</evidence>
<keyword evidence="5 7" id="KW-0012">Acyltransferase</keyword>
<keyword evidence="4" id="KW-0450">Lipoyl</keyword>
<comment type="cofactor">
    <cofactor evidence="1">
        <name>(R)-lipoate</name>
        <dbReference type="ChEBI" id="CHEBI:83088"/>
    </cofactor>
</comment>
<dbReference type="PROSITE" id="PS51826">
    <property type="entry name" value="PSBD"/>
    <property type="match status" value="1"/>
</dbReference>
<dbReference type="Gene3D" id="4.10.320.10">
    <property type="entry name" value="E3-binding domain"/>
    <property type="match status" value="1"/>
</dbReference>
<dbReference type="PATRIC" id="fig|55802.8.peg.2548"/>
<evidence type="ECO:0000313" key="7">
    <source>
        <dbReference type="EMBL" id="ALM76452.1"/>
    </source>
</evidence>
<dbReference type="Gene3D" id="3.30.559.10">
    <property type="entry name" value="Chloramphenicol acetyltransferase-like domain"/>
    <property type="match status" value="1"/>
</dbReference>
<dbReference type="GO" id="GO:0005737">
    <property type="term" value="C:cytoplasm"/>
    <property type="evidence" value="ECO:0007669"/>
    <property type="project" value="TreeGrafter"/>
</dbReference>
<sequence>MGNINEQVRVIAEQYDIDLSKIEGSGPNGEVTLQDLEAYIREHFYPKVKREVKIFGIRKVIGDRLSKSYREAVHVTLNMEVEMDKLVEMREKLAKKLGKKPSYTVLMLKCIAKAIRDFIEINATIEGDKIIIYDNININIAVDSPIGLITPVIRDVDKKSLEGLLREYQDLVERVKKGILKEKDFVGGTFTVTNLGMFGVDSFTPIINPPQIAILGLNRIVKKPVIKDGEIKICNVMNLSLSFDHRAIDGAPAARFLQKVKYYLENPEEVFEVE</sequence>
<dbReference type="InterPro" id="IPR001078">
    <property type="entry name" value="2-oxoacid_DH_actylTfrase"/>
</dbReference>
<feature type="domain" description="Peripheral subunit-binding (PSBD)" evidence="6">
    <location>
        <begin position="3"/>
        <end position="40"/>
    </location>
</feature>
<dbReference type="Pfam" id="PF02817">
    <property type="entry name" value="E3_binding"/>
    <property type="match status" value="1"/>
</dbReference>
<name>A0A0S1XFA3_THEBA</name>
<gene>
    <name evidence="7" type="ORF">TBCH5v1_2563</name>
</gene>
<organism evidence="7 8">
    <name type="scientific">Thermococcus barophilus</name>
    <dbReference type="NCBI Taxonomy" id="55802"/>
    <lineage>
        <taxon>Archaea</taxon>
        <taxon>Methanobacteriati</taxon>
        <taxon>Methanobacteriota</taxon>
        <taxon>Thermococci</taxon>
        <taxon>Thermococcales</taxon>
        <taxon>Thermococcaceae</taxon>
        <taxon>Thermococcus</taxon>
    </lineage>
</organism>
<evidence type="ECO:0000256" key="4">
    <source>
        <dbReference type="ARBA" id="ARBA00022823"/>
    </source>
</evidence>